<keyword evidence="1" id="KW-1133">Transmembrane helix</keyword>
<dbReference type="Proteomes" id="UP001168380">
    <property type="component" value="Unassembled WGS sequence"/>
</dbReference>
<sequence>MRPITSFSVRFLLVGQYLGLLLVYVALGVARQPQQVVGDYNDLLMHFAGYVAAGVSVSLAWPNQPLWQRFAQLFGFSTAIEIVQYTLPWRSFELKDILANSSGILVGLVLWQLAVLIQRRLNS</sequence>
<evidence type="ECO:0000256" key="1">
    <source>
        <dbReference type="SAM" id="Phobius"/>
    </source>
</evidence>
<comment type="caution">
    <text evidence="3">The sequence shown here is derived from an EMBL/GenBank/DDBJ whole genome shotgun (WGS) entry which is preliminary data.</text>
</comment>
<feature type="domain" description="VanZ-like" evidence="2">
    <location>
        <begin position="44"/>
        <end position="113"/>
    </location>
</feature>
<protein>
    <submittedName>
        <fullName evidence="3">VanZ family protein</fullName>
    </submittedName>
</protein>
<evidence type="ECO:0000313" key="3">
    <source>
        <dbReference type="EMBL" id="MDO3382926.1"/>
    </source>
</evidence>
<feature type="transmembrane region" description="Helical" evidence="1">
    <location>
        <begin position="73"/>
        <end position="91"/>
    </location>
</feature>
<keyword evidence="1" id="KW-0472">Membrane</keyword>
<dbReference type="EMBL" id="JAULRT010000059">
    <property type="protein sequence ID" value="MDO3382926.1"/>
    <property type="molecule type" value="Genomic_DNA"/>
</dbReference>
<dbReference type="PANTHER" id="PTHR28008:SF1">
    <property type="entry name" value="DOMAIN PROTEIN, PUTATIVE (AFU_ORTHOLOGUE AFUA_3G10980)-RELATED"/>
    <property type="match status" value="1"/>
</dbReference>
<evidence type="ECO:0000259" key="2">
    <source>
        <dbReference type="Pfam" id="PF04892"/>
    </source>
</evidence>
<dbReference type="RefSeq" id="WP_302713481.1">
    <property type="nucleotide sequence ID" value="NZ_JAULRT010000059.1"/>
</dbReference>
<reference evidence="3" key="1">
    <citation type="submission" date="2023-07" db="EMBL/GenBank/DDBJ databases">
        <title>Gilvimarinus algae sp. nov., isolated from the surface of Kelp.</title>
        <authorList>
            <person name="Sun Y.Y."/>
            <person name="Gong Y."/>
            <person name="Du Z.J."/>
        </authorList>
    </citation>
    <scope>NUCLEOTIDE SEQUENCE</scope>
    <source>
        <strain evidence="3">SDUM040014</strain>
    </source>
</reference>
<organism evidence="3 4">
    <name type="scientific">Gilvimarinus algae</name>
    <dbReference type="NCBI Taxonomy" id="3058037"/>
    <lineage>
        <taxon>Bacteria</taxon>
        <taxon>Pseudomonadati</taxon>
        <taxon>Pseudomonadota</taxon>
        <taxon>Gammaproteobacteria</taxon>
        <taxon>Cellvibrionales</taxon>
        <taxon>Cellvibrionaceae</taxon>
        <taxon>Gilvimarinus</taxon>
    </lineage>
</organism>
<keyword evidence="1" id="KW-0812">Transmembrane</keyword>
<feature type="transmembrane region" description="Helical" evidence="1">
    <location>
        <begin position="43"/>
        <end position="61"/>
    </location>
</feature>
<gene>
    <name evidence="3" type="ORF">QWI16_12170</name>
</gene>
<accession>A0ABT8TG70</accession>
<proteinExistence type="predicted"/>
<feature type="transmembrane region" description="Helical" evidence="1">
    <location>
        <begin position="12"/>
        <end position="31"/>
    </location>
</feature>
<name>A0ABT8TG70_9GAMM</name>
<keyword evidence="4" id="KW-1185">Reference proteome</keyword>
<dbReference type="PANTHER" id="PTHR28008">
    <property type="entry name" value="DOMAIN PROTEIN, PUTATIVE (AFU_ORTHOLOGUE AFUA_3G10980)-RELATED"/>
    <property type="match status" value="1"/>
</dbReference>
<feature type="transmembrane region" description="Helical" evidence="1">
    <location>
        <begin position="97"/>
        <end position="117"/>
    </location>
</feature>
<dbReference type="InterPro" id="IPR006976">
    <property type="entry name" value="VanZ-like"/>
</dbReference>
<evidence type="ECO:0000313" key="4">
    <source>
        <dbReference type="Proteomes" id="UP001168380"/>
    </source>
</evidence>
<dbReference type="Pfam" id="PF04892">
    <property type="entry name" value="VanZ"/>
    <property type="match status" value="1"/>
</dbReference>